<evidence type="ECO:0000313" key="2">
    <source>
        <dbReference type="Proteomes" id="UP000054321"/>
    </source>
</evidence>
<protein>
    <submittedName>
        <fullName evidence="1">Uncharacterized protein</fullName>
    </submittedName>
</protein>
<dbReference type="Proteomes" id="UP000054321">
    <property type="component" value="Unassembled WGS sequence"/>
</dbReference>
<evidence type="ECO:0000313" key="1">
    <source>
        <dbReference type="EMBL" id="KIN02829.1"/>
    </source>
</evidence>
<organism evidence="1 2">
    <name type="scientific">Oidiodendron maius (strain Zn)</name>
    <dbReference type="NCBI Taxonomy" id="913774"/>
    <lineage>
        <taxon>Eukaryota</taxon>
        <taxon>Fungi</taxon>
        <taxon>Dikarya</taxon>
        <taxon>Ascomycota</taxon>
        <taxon>Pezizomycotina</taxon>
        <taxon>Leotiomycetes</taxon>
        <taxon>Leotiomycetes incertae sedis</taxon>
        <taxon>Myxotrichaceae</taxon>
        <taxon>Oidiodendron</taxon>
    </lineage>
</organism>
<dbReference type="InParanoid" id="A0A0C3CV06"/>
<dbReference type="EMBL" id="KN832874">
    <property type="protein sequence ID" value="KIN02829.1"/>
    <property type="molecule type" value="Genomic_DNA"/>
</dbReference>
<proteinExistence type="predicted"/>
<sequence>MKGSQMKGHAFQVPTRTLECINIRRLGHLWTDQTPCSVPGSSLAHGAGSHKDAQGVRYCPAIAGKLQNLENIGDEDFRGVANPVWGPNQKHPKPALNVTVGLAGTSSAVMGILL</sequence>
<reference evidence="1 2" key="1">
    <citation type="submission" date="2014-04" db="EMBL/GenBank/DDBJ databases">
        <authorList>
            <consortium name="DOE Joint Genome Institute"/>
            <person name="Kuo A."/>
            <person name="Martino E."/>
            <person name="Perotto S."/>
            <person name="Kohler A."/>
            <person name="Nagy L.G."/>
            <person name="Floudas D."/>
            <person name="Copeland A."/>
            <person name="Barry K.W."/>
            <person name="Cichocki N."/>
            <person name="Veneault-Fourrey C."/>
            <person name="LaButti K."/>
            <person name="Lindquist E.A."/>
            <person name="Lipzen A."/>
            <person name="Lundell T."/>
            <person name="Morin E."/>
            <person name="Murat C."/>
            <person name="Sun H."/>
            <person name="Tunlid A."/>
            <person name="Henrissat B."/>
            <person name="Grigoriev I.V."/>
            <person name="Hibbett D.S."/>
            <person name="Martin F."/>
            <person name="Nordberg H.P."/>
            <person name="Cantor M.N."/>
            <person name="Hua S.X."/>
        </authorList>
    </citation>
    <scope>NUCLEOTIDE SEQUENCE [LARGE SCALE GENOMIC DNA]</scope>
    <source>
        <strain evidence="1 2">Zn</strain>
    </source>
</reference>
<name>A0A0C3CV06_OIDMZ</name>
<gene>
    <name evidence="1" type="ORF">OIDMADRAFT_52656</name>
</gene>
<accession>A0A0C3CV06</accession>
<reference evidence="2" key="2">
    <citation type="submission" date="2015-01" db="EMBL/GenBank/DDBJ databases">
        <title>Evolutionary Origins and Diversification of the Mycorrhizal Mutualists.</title>
        <authorList>
            <consortium name="DOE Joint Genome Institute"/>
            <consortium name="Mycorrhizal Genomics Consortium"/>
            <person name="Kohler A."/>
            <person name="Kuo A."/>
            <person name="Nagy L.G."/>
            <person name="Floudas D."/>
            <person name="Copeland A."/>
            <person name="Barry K.W."/>
            <person name="Cichocki N."/>
            <person name="Veneault-Fourrey C."/>
            <person name="LaButti K."/>
            <person name="Lindquist E.A."/>
            <person name="Lipzen A."/>
            <person name="Lundell T."/>
            <person name="Morin E."/>
            <person name="Murat C."/>
            <person name="Riley R."/>
            <person name="Ohm R."/>
            <person name="Sun H."/>
            <person name="Tunlid A."/>
            <person name="Henrissat B."/>
            <person name="Grigoriev I.V."/>
            <person name="Hibbett D.S."/>
            <person name="Martin F."/>
        </authorList>
    </citation>
    <scope>NUCLEOTIDE SEQUENCE [LARGE SCALE GENOMIC DNA]</scope>
    <source>
        <strain evidence="2">Zn</strain>
    </source>
</reference>
<keyword evidence="2" id="KW-1185">Reference proteome</keyword>
<dbReference type="AlphaFoldDB" id="A0A0C3CV06"/>
<dbReference type="HOGENOM" id="CLU_2121755_0_0_1"/>